<evidence type="ECO:0000259" key="8">
    <source>
        <dbReference type="PROSITE" id="PS51721"/>
    </source>
</evidence>
<accession>A0A328DJK1</accession>
<dbReference type="GO" id="GO:0009536">
    <property type="term" value="C:plastid"/>
    <property type="evidence" value="ECO:0007669"/>
    <property type="project" value="UniProtKB-SubCell"/>
</dbReference>
<dbReference type="InterPro" id="IPR023179">
    <property type="entry name" value="GTP-bd_ortho_bundle_sf"/>
</dbReference>
<proteinExistence type="predicted"/>
<gene>
    <name evidence="9" type="ORF">DM860_006119</name>
</gene>
<protein>
    <recommendedName>
        <fullName evidence="8">CP-type G domain-containing protein</fullName>
    </recommendedName>
</protein>
<dbReference type="PROSITE" id="PS51721">
    <property type="entry name" value="G_CP"/>
    <property type="match status" value="1"/>
</dbReference>
<dbReference type="PRINTS" id="PR00326">
    <property type="entry name" value="GTP1OBG"/>
</dbReference>
<feature type="compositionally biased region" description="Acidic residues" evidence="7">
    <location>
        <begin position="490"/>
        <end position="507"/>
    </location>
</feature>
<dbReference type="CDD" id="cd01857">
    <property type="entry name" value="HSR1_MMR1"/>
    <property type="match status" value="1"/>
</dbReference>
<dbReference type="InterPro" id="IPR030378">
    <property type="entry name" value="G_CP_dom"/>
</dbReference>
<dbReference type="FunFam" id="3.40.50.300:FF:001151">
    <property type="entry name" value="Large subunit GTPase 1"/>
    <property type="match status" value="1"/>
</dbReference>
<dbReference type="Pfam" id="PF01926">
    <property type="entry name" value="MMR_HSR1"/>
    <property type="match status" value="1"/>
</dbReference>
<dbReference type="Gene3D" id="1.10.1580.10">
    <property type="match status" value="1"/>
</dbReference>
<dbReference type="GO" id="GO:0005829">
    <property type="term" value="C:cytosol"/>
    <property type="evidence" value="ECO:0007669"/>
    <property type="project" value="TreeGrafter"/>
</dbReference>
<evidence type="ECO:0000256" key="7">
    <source>
        <dbReference type="SAM" id="MobiDB-lite"/>
    </source>
</evidence>
<dbReference type="InterPro" id="IPR043358">
    <property type="entry name" value="GNL1-like"/>
</dbReference>
<feature type="region of interest" description="Disordered" evidence="7">
    <location>
        <begin position="469"/>
        <end position="519"/>
    </location>
</feature>
<dbReference type="FunFam" id="1.10.1580.10:FF:000008">
    <property type="entry name" value="Large subunit GTPase 1"/>
    <property type="match status" value="1"/>
</dbReference>
<evidence type="ECO:0000256" key="3">
    <source>
        <dbReference type="ARBA" id="ARBA00022490"/>
    </source>
</evidence>
<keyword evidence="5" id="KW-0378">Hydrolase</keyword>
<evidence type="ECO:0000313" key="9">
    <source>
        <dbReference type="EMBL" id="RAL45965.1"/>
    </source>
</evidence>
<evidence type="ECO:0000256" key="4">
    <source>
        <dbReference type="ARBA" id="ARBA00022741"/>
    </source>
</evidence>
<dbReference type="Proteomes" id="UP000249390">
    <property type="component" value="Unassembled WGS sequence"/>
</dbReference>
<dbReference type="SUPFAM" id="SSF52540">
    <property type="entry name" value="P-loop containing nucleoside triphosphate hydrolases"/>
    <property type="match status" value="1"/>
</dbReference>
<evidence type="ECO:0000256" key="6">
    <source>
        <dbReference type="ARBA" id="ARBA00023134"/>
    </source>
</evidence>
<keyword evidence="6" id="KW-0342">GTP-binding</keyword>
<keyword evidence="4" id="KW-0547">Nucleotide-binding</keyword>
<keyword evidence="3" id="KW-0963">Cytoplasm</keyword>
<feature type="region of interest" description="Disordered" evidence="7">
    <location>
        <begin position="544"/>
        <end position="598"/>
    </location>
</feature>
<dbReference type="EMBL" id="NQVE01000125">
    <property type="protein sequence ID" value="RAL45965.1"/>
    <property type="molecule type" value="Genomic_DNA"/>
</dbReference>
<evidence type="ECO:0000313" key="10">
    <source>
        <dbReference type="Proteomes" id="UP000249390"/>
    </source>
</evidence>
<feature type="compositionally biased region" description="Basic residues" evidence="7">
    <location>
        <begin position="548"/>
        <end position="569"/>
    </location>
</feature>
<comment type="caution">
    <text evidence="9">The sequence shown here is derived from an EMBL/GenBank/DDBJ whole genome shotgun (WGS) entry which is preliminary data.</text>
</comment>
<dbReference type="InterPro" id="IPR027417">
    <property type="entry name" value="P-loop_NTPase"/>
</dbReference>
<name>A0A328DJK1_9ASTE</name>
<organism evidence="9 10">
    <name type="scientific">Cuscuta australis</name>
    <dbReference type="NCBI Taxonomy" id="267555"/>
    <lineage>
        <taxon>Eukaryota</taxon>
        <taxon>Viridiplantae</taxon>
        <taxon>Streptophyta</taxon>
        <taxon>Embryophyta</taxon>
        <taxon>Tracheophyta</taxon>
        <taxon>Spermatophyta</taxon>
        <taxon>Magnoliopsida</taxon>
        <taxon>eudicotyledons</taxon>
        <taxon>Gunneridae</taxon>
        <taxon>Pentapetalae</taxon>
        <taxon>asterids</taxon>
        <taxon>lamiids</taxon>
        <taxon>Solanales</taxon>
        <taxon>Convolvulaceae</taxon>
        <taxon>Cuscuteae</taxon>
        <taxon>Cuscuta</taxon>
        <taxon>Cuscuta subgen. Grammica</taxon>
        <taxon>Cuscuta sect. Cleistogrammica</taxon>
    </lineage>
</organism>
<dbReference type="PANTHER" id="PTHR45709">
    <property type="entry name" value="LARGE SUBUNIT GTPASE 1 HOMOLOG-RELATED"/>
    <property type="match status" value="1"/>
</dbReference>
<evidence type="ECO:0000256" key="1">
    <source>
        <dbReference type="ARBA" id="ARBA00004474"/>
    </source>
</evidence>
<sequence>MKMGKGEKTGLGRALVKHHNQMVQLSKEKGRFYRNQHKKVLESVTEVNDIDAVIDQADEAHRLFSGIHPPASILINLDPGSSEVTDEKRRELQKREEELHASSLRVPRRPPWNSKMSVEELDNNERQAFLIWRRSLARLEENENLVLTPFEKNLDIWRQLWRVVERSDLLVMVVDARDPLFYRCPDLEEYAREVDEHKKTMLLVNKADLLPLSIRKKWAEYFHLHGILYVFWSAKAASEDLERKELGTSEIQDNVHESSDDKTRIYGREELLSRLLSEAEDIALTRKILKPIHPTTSTRNAETRDVMVGFVGYPNVGKSSTINALVGAKRAGVTSTPGKTKHFQTLIISEKLTLCDCPGLVFPSFTSSRYEMIASGVLPIDRMTEHRHAVQVVANRVPRKVIEDVYKISLPKPKPYEPQSRPPLASELLRVYCASRNYVSSSGLPDETKAARQILKDFVNGKLPHYELPPDVGDGCSGGGTDAHHNVDNPNDDNDGGTSLSDDDSSGIDEQPLGSELEDAPSLDHVLNDLNAFDMANGIAPRNAATANKKKSSKAPHKQHKKPQRKKDRTWRVSNDGGDGMPSVKVFQKPINTGPVKI</sequence>
<reference evidence="9 10" key="1">
    <citation type="submission" date="2018-06" db="EMBL/GenBank/DDBJ databases">
        <title>The Genome of Cuscuta australis (Dodder) Provides Insight into the Evolution of Plant Parasitism.</title>
        <authorList>
            <person name="Liu H."/>
        </authorList>
    </citation>
    <scope>NUCLEOTIDE SEQUENCE [LARGE SCALE GENOMIC DNA]</scope>
    <source>
        <strain evidence="10">cv. Yunnan</strain>
        <tissue evidence="9">Vines</tissue>
    </source>
</reference>
<dbReference type="InterPro" id="IPR006073">
    <property type="entry name" value="GTP-bd"/>
</dbReference>
<feature type="domain" description="CP-type G" evidence="8">
    <location>
        <begin position="157"/>
        <end position="363"/>
    </location>
</feature>
<evidence type="ECO:0000256" key="2">
    <source>
        <dbReference type="ARBA" id="ARBA00004496"/>
    </source>
</evidence>
<dbReference type="Gene3D" id="3.40.50.300">
    <property type="entry name" value="P-loop containing nucleotide triphosphate hydrolases"/>
    <property type="match status" value="1"/>
</dbReference>
<dbReference type="AlphaFoldDB" id="A0A328DJK1"/>
<dbReference type="PANTHER" id="PTHR45709:SF2">
    <property type="entry name" value="LARGE SUBUNIT GTPASE 1 HOMOLOG"/>
    <property type="match status" value="1"/>
</dbReference>
<evidence type="ECO:0000256" key="5">
    <source>
        <dbReference type="ARBA" id="ARBA00022801"/>
    </source>
</evidence>
<dbReference type="GO" id="GO:0005525">
    <property type="term" value="F:GTP binding"/>
    <property type="evidence" value="ECO:0007669"/>
    <property type="project" value="UniProtKB-KW"/>
</dbReference>
<dbReference type="GO" id="GO:0003924">
    <property type="term" value="F:GTPase activity"/>
    <property type="evidence" value="ECO:0007669"/>
    <property type="project" value="InterPro"/>
</dbReference>
<keyword evidence="10" id="KW-1185">Reference proteome</keyword>
<comment type="subcellular location">
    <subcellularLocation>
        <location evidence="2">Cytoplasm</location>
    </subcellularLocation>
    <subcellularLocation>
        <location evidence="1">Plastid</location>
    </subcellularLocation>
</comment>